<comment type="caution">
    <text evidence="1">The sequence shown here is derived from an EMBL/GenBank/DDBJ whole genome shotgun (WGS) entry which is preliminary data.</text>
</comment>
<dbReference type="AlphaFoldDB" id="A0A1E5FYQ8"/>
<evidence type="ECO:0000313" key="1">
    <source>
        <dbReference type="EMBL" id="OEF95700.1"/>
    </source>
</evidence>
<evidence type="ECO:0000313" key="2">
    <source>
        <dbReference type="Proteomes" id="UP000094296"/>
    </source>
</evidence>
<keyword evidence="2" id="KW-1185">Reference proteome</keyword>
<dbReference type="EMBL" id="MIJE01000035">
    <property type="protein sequence ID" value="OEF95700.1"/>
    <property type="molecule type" value="Genomic_DNA"/>
</dbReference>
<protein>
    <submittedName>
        <fullName evidence="1">Uncharacterized protein</fullName>
    </submittedName>
</protein>
<accession>A0A1E5FYQ8</accession>
<proteinExistence type="predicted"/>
<reference evidence="1 2" key="1">
    <citation type="submission" date="2016-09" db="EMBL/GenBank/DDBJ databases">
        <title>Draft genome sequence for the type strain of Desulfuribacillus alkaliarsenatis AHT28, an obligately anaerobic, sulfidogenic bacterium isolated from Russian soda lake sediments.</title>
        <authorList>
            <person name="Abin C.A."/>
            <person name="Hollibaugh J.T."/>
        </authorList>
    </citation>
    <scope>NUCLEOTIDE SEQUENCE [LARGE SCALE GENOMIC DNA]</scope>
    <source>
        <strain evidence="1 2">AHT28</strain>
    </source>
</reference>
<organism evidence="1 2">
    <name type="scientific">Desulfuribacillus alkaliarsenatis</name>
    <dbReference type="NCBI Taxonomy" id="766136"/>
    <lineage>
        <taxon>Bacteria</taxon>
        <taxon>Bacillati</taxon>
        <taxon>Bacillota</taxon>
        <taxon>Desulfuribacillia</taxon>
        <taxon>Desulfuribacillales</taxon>
        <taxon>Desulfuribacillaceae</taxon>
        <taxon>Desulfuribacillus</taxon>
    </lineage>
</organism>
<dbReference type="STRING" id="766136.BHF68_11375"/>
<sequence>MRKVVIIGATVILTILVLIIAASVIATTIFNYKIDKEIDEFLGIQIPSETSIVSQVEIEQLPEPVQNWLLTAGVLESERIYTVRSKQAALARFNKDHGEWTPLKAEQHFTVNEPGFIWSAKFNMAPFLHIAARDMYKDGKGNMLIKFQSLFTIADSTGYEMDQGTMVRYLAEIVWMPTAALEDYIVWEEIDEFSAKATMTYKDVSATGIFTFDEQGNPVHFIADRYGEFDGEFIMLPWVATMSEHTIIDGFKVPVNADITWKLDTGDYTWYSLEVTDIEFNNPVSYN</sequence>
<dbReference type="RefSeq" id="WP_069644266.1">
    <property type="nucleotide sequence ID" value="NZ_MIJE01000035.1"/>
</dbReference>
<dbReference type="Pfam" id="PF21900">
    <property type="entry name" value="DUF6920"/>
    <property type="match status" value="1"/>
</dbReference>
<gene>
    <name evidence="1" type="ORF">BHF68_11375</name>
</gene>
<name>A0A1E5FYQ8_9FIRM</name>
<dbReference type="Proteomes" id="UP000094296">
    <property type="component" value="Unassembled WGS sequence"/>
</dbReference>
<dbReference type="OrthoDB" id="9786534at2"/>
<dbReference type="InterPro" id="IPR054213">
    <property type="entry name" value="DUF6920"/>
</dbReference>